<dbReference type="OrthoDB" id="47118at76892"/>
<evidence type="ECO:0000256" key="1">
    <source>
        <dbReference type="SAM" id="MobiDB-lite"/>
    </source>
</evidence>
<name>A0A494RET0_9CAUL</name>
<evidence type="ECO:0000259" key="3">
    <source>
        <dbReference type="Pfam" id="PF07811"/>
    </source>
</evidence>
<reference evidence="4 5" key="1">
    <citation type="submission" date="2018-10" db="EMBL/GenBank/DDBJ databases">
        <title>Complete genome sequence of Brevundimonas naejangsanensis BRV3.</title>
        <authorList>
            <person name="Berrios L."/>
            <person name="Ely B."/>
        </authorList>
    </citation>
    <scope>NUCLEOTIDE SEQUENCE [LARGE SCALE GENOMIC DNA]</scope>
    <source>
        <strain evidence="4 5">BRV3</strain>
    </source>
</reference>
<accession>A0A494RET0</accession>
<evidence type="ECO:0000313" key="5">
    <source>
        <dbReference type="Proteomes" id="UP000276984"/>
    </source>
</evidence>
<evidence type="ECO:0000256" key="2">
    <source>
        <dbReference type="SAM" id="Phobius"/>
    </source>
</evidence>
<sequence length="213" mass="22390">MPRGGTGVARRARHGQPAEAGAMRGRGGLRHGRDGAAGVEFALWLSVLTIPILNVIDIGLYVHRRMQVEEAAQVAAQMIWETCDTRAKLPATDATRCPLLTAPTNRILAAAQSTSLGAAVQLRNPDEPDAPIQRVGVTEGYFCITPSGDRQQVAAPPAARPADCTSVGGAATTVPGDYVTVTVSYPYAPLFNGVSLGGMLTTPIVRTSTMRLD</sequence>
<dbReference type="InterPro" id="IPR012495">
    <property type="entry name" value="TadE-like_dom"/>
</dbReference>
<keyword evidence="2" id="KW-0812">Transmembrane</keyword>
<proteinExistence type="predicted"/>
<feature type="transmembrane region" description="Helical" evidence="2">
    <location>
        <begin position="41"/>
        <end position="62"/>
    </location>
</feature>
<evidence type="ECO:0000313" key="4">
    <source>
        <dbReference type="EMBL" id="AYG93919.1"/>
    </source>
</evidence>
<feature type="region of interest" description="Disordered" evidence="1">
    <location>
        <begin position="1"/>
        <end position="29"/>
    </location>
</feature>
<organism evidence="4 5">
    <name type="scientific">Brevundimonas naejangsanensis</name>
    <dbReference type="NCBI Taxonomy" id="588932"/>
    <lineage>
        <taxon>Bacteria</taxon>
        <taxon>Pseudomonadati</taxon>
        <taxon>Pseudomonadota</taxon>
        <taxon>Alphaproteobacteria</taxon>
        <taxon>Caulobacterales</taxon>
        <taxon>Caulobacteraceae</taxon>
        <taxon>Brevundimonas</taxon>
    </lineage>
</organism>
<keyword evidence="5" id="KW-1185">Reference proteome</keyword>
<dbReference type="EMBL" id="CP032707">
    <property type="protein sequence ID" value="AYG93919.1"/>
    <property type="molecule type" value="Genomic_DNA"/>
</dbReference>
<keyword evidence="2" id="KW-0472">Membrane</keyword>
<dbReference type="AlphaFoldDB" id="A0A494RET0"/>
<keyword evidence="2" id="KW-1133">Transmembrane helix</keyword>
<feature type="domain" description="TadE-like" evidence="3">
    <location>
        <begin position="35"/>
        <end position="76"/>
    </location>
</feature>
<gene>
    <name evidence="4" type="ORF">D8I30_01005</name>
</gene>
<dbReference type="Proteomes" id="UP000276984">
    <property type="component" value="Chromosome"/>
</dbReference>
<protein>
    <submittedName>
        <fullName evidence="4">Pilus assembly protein</fullName>
    </submittedName>
</protein>
<dbReference type="Pfam" id="PF07811">
    <property type="entry name" value="TadE"/>
    <property type="match status" value="1"/>
</dbReference>